<keyword evidence="8 12" id="KW-0812">Transmembrane</keyword>
<keyword evidence="11 12" id="KW-0472">Membrane</keyword>
<dbReference type="RefSeq" id="WP_099557892.1">
    <property type="nucleotide sequence ID" value="NZ_LT960614.1"/>
</dbReference>
<dbReference type="AlphaFoldDB" id="A0A2C9DBH5"/>
<dbReference type="EMBL" id="LT960614">
    <property type="protein sequence ID" value="SON57674.1"/>
    <property type="molecule type" value="Genomic_DNA"/>
</dbReference>
<feature type="region of interest" description="Disordered" evidence="13">
    <location>
        <begin position="44"/>
        <end position="73"/>
    </location>
</feature>
<evidence type="ECO:0000256" key="1">
    <source>
        <dbReference type="ARBA" id="ARBA00002442"/>
    </source>
</evidence>
<keyword evidence="6 12" id="KW-1003">Cell membrane</keyword>
<evidence type="ECO:0000256" key="11">
    <source>
        <dbReference type="ARBA" id="ARBA00023136"/>
    </source>
</evidence>
<keyword evidence="9 12" id="KW-0201">Cytochrome c-type biogenesis</keyword>
<evidence type="ECO:0000256" key="4">
    <source>
        <dbReference type="ARBA" id="ARBA00016461"/>
    </source>
</evidence>
<dbReference type="Proteomes" id="UP000223606">
    <property type="component" value="Chromosome 1"/>
</dbReference>
<evidence type="ECO:0000256" key="12">
    <source>
        <dbReference type="RuleBase" id="RU363101"/>
    </source>
</evidence>
<evidence type="ECO:0000313" key="15">
    <source>
        <dbReference type="Proteomes" id="UP000223606"/>
    </source>
</evidence>
<dbReference type="InterPro" id="IPR007078">
    <property type="entry name" value="Haem_export_protD_CcmD"/>
</dbReference>
<protein>
    <recommendedName>
        <fullName evidence="4 12">Heme exporter protein D</fullName>
    </recommendedName>
</protein>
<dbReference type="GO" id="GO:0017004">
    <property type="term" value="P:cytochrome complex assembly"/>
    <property type="evidence" value="ECO:0007669"/>
    <property type="project" value="UniProtKB-KW"/>
</dbReference>
<sequence>MSIDLGNHAGFILGSYIVTILVIAAMIAWVILDHRAQSRRLKQLEERGARRRSERQAPAGTAKPLASRQETGA</sequence>
<keyword evidence="10 12" id="KW-1133">Transmembrane helix</keyword>
<organism evidence="14 15">
    <name type="scientific">Hartmannibacter diazotrophicus</name>
    <dbReference type="NCBI Taxonomy" id="1482074"/>
    <lineage>
        <taxon>Bacteria</taxon>
        <taxon>Pseudomonadati</taxon>
        <taxon>Pseudomonadota</taxon>
        <taxon>Alphaproteobacteria</taxon>
        <taxon>Hyphomicrobiales</taxon>
        <taxon>Pleomorphomonadaceae</taxon>
        <taxon>Hartmannibacter</taxon>
    </lineage>
</organism>
<evidence type="ECO:0000313" key="14">
    <source>
        <dbReference type="EMBL" id="SON57674.1"/>
    </source>
</evidence>
<evidence type="ECO:0000256" key="6">
    <source>
        <dbReference type="ARBA" id="ARBA00022475"/>
    </source>
</evidence>
<evidence type="ECO:0000256" key="10">
    <source>
        <dbReference type="ARBA" id="ARBA00022989"/>
    </source>
</evidence>
<evidence type="ECO:0000256" key="5">
    <source>
        <dbReference type="ARBA" id="ARBA00022448"/>
    </source>
</evidence>
<comment type="function">
    <text evidence="1 12">Required for the export of heme to the periplasm for the biogenesis of c-type cytochromes.</text>
</comment>
<dbReference type="NCBIfam" id="TIGR03141">
    <property type="entry name" value="cytochro_ccmD"/>
    <property type="match status" value="1"/>
</dbReference>
<comment type="similarity">
    <text evidence="3 12">Belongs to the CcmD/CycX/HelD family.</text>
</comment>
<evidence type="ECO:0000256" key="2">
    <source>
        <dbReference type="ARBA" id="ARBA00004377"/>
    </source>
</evidence>
<feature type="transmembrane region" description="Helical" evidence="12">
    <location>
        <begin position="12"/>
        <end position="32"/>
    </location>
</feature>
<name>A0A2C9DBH5_9HYPH</name>
<keyword evidence="7 12" id="KW-0997">Cell inner membrane</keyword>
<comment type="subcellular location">
    <subcellularLocation>
        <location evidence="2 12">Cell inner membrane</location>
        <topology evidence="2 12">Single-pass membrane protein</topology>
    </subcellularLocation>
</comment>
<dbReference type="OrthoDB" id="7868669at2"/>
<evidence type="ECO:0000256" key="9">
    <source>
        <dbReference type="ARBA" id="ARBA00022748"/>
    </source>
</evidence>
<evidence type="ECO:0000256" key="7">
    <source>
        <dbReference type="ARBA" id="ARBA00022519"/>
    </source>
</evidence>
<dbReference type="GO" id="GO:0005886">
    <property type="term" value="C:plasma membrane"/>
    <property type="evidence" value="ECO:0007669"/>
    <property type="project" value="UniProtKB-SubCell"/>
</dbReference>
<evidence type="ECO:0000256" key="13">
    <source>
        <dbReference type="SAM" id="MobiDB-lite"/>
    </source>
</evidence>
<dbReference type="Pfam" id="PF04995">
    <property type="entry name" value="CcmD"/>
    <property type="match status" value="1"/>
</dbReference>
<keyword evidence="15" id="KW-1185">Reference proteome</keyword>
<keyword evidence="5 12" id="KW-0813">Transport</keyword>
<reference evidence="15" key="1">
    <citation type="submission" date="2017-09" db="EMBL/GenBank/DDBJ databases">
        <title>Genome sequence of Nannocystis excedens DSM 71.</title>
        <authorList>
            <person name="Blom J."/>
        </authorList>
    </citation>
    <scope>NUCLEOTIDE SEQUENCE [LARGE SCALE GENOMIC DNA]</scope>
    <source>
        <strain evidence="15">type strain: E19</strain>
    </source>
</reference>
<dbReference type="GO" id="GO:0015886">
    <property type="term" value="P:heme transport"/>
    <property type="evidence" value="ECO:0007669"/>
    <property type="project" value="InterPro"/>
</dbReference>
<accession>A0A2C9DBH5</accession>
<evidence type="ECO:0000256" key="3">
    <source>
        <dbReference type="ARBA" id="ARBA00008741"/>
    </source>
</evidence>
<dbReference type="KEGG" id="hdi:HDIA_4133"/>
<gene>
    <name evidence="14" type="ORF">HDIA_4133</name>
</gene>
<proteinExistence type="inferred from homology"/>
<evidence type="ECO:0000256" key="8">
    <source>
        <dbReference type="ARBA" id="ARBA00022692"/>
    </source>
</evidence>